<protein>
    <submittedName>
        <fullName evidence="2">Uncharacterized protein</fullName>
    </submittedName>
</protein>
<evidence type="ECO:0000313" key="2">
    <source>
        <dbReference type="EMBL" id="KXG52046.1"/>
    </source>
</evidence>
<evidence type="ECO:0000313" key="3">
    <source>
        <dbReference type="Proteomes" id="UP000070168"/>
    </source>
</evidence>
<name>A0A135LSZ5_PENPA</name>
<feature type="transmembrane region" description="Helical" evidence="1">
    <location>
        <begin position="128"/>
        <end position="148"/>
    </location>
</feature>
<dbReference type="OrthoDB" id="5429716at2759"/>
<dbReference type="GeneID" id="63711344"/>
<keyword evidence="1" id="KW-0812">Transmembrane</keyword>
<sequence>MTADITFGCYSAVPDYLITTGCRRMIPDEDIGIKTKTVVVNGTTSTDFLVAITDTQPVSSVTTTFAAEDVSNHGAVSMQPMLHLVHRQSDLKAAGTAGAGFTAAASTTATSTSNSAARVASRINSWDGLSGVLGVSVAVIVLGAAIVFQ</sequence>
<reference evidence="2 3" key="1">
    <citation type="journal article" date="2016" name="BMC Genomics">
        <title>Genome sequencing and secondary metabolism of the postharvest pathogen Penicillium griseofulvum.</title>
        <authorList>
            <person name="Banani H."/>
            <person name="Marcet-Houben M."/>
            <person name="Ballester A.R."/>
            <person name="Abbruscato P."/>
            <person name="Gonzalez-Candelas L."/>
            <person name="Gabaldon T."/>
            <person name="Spadaro D."/>
        </authorList>
    </citation>
    <scope>NUCLEOTIDE SEQUENCE [LARGE SCALE GENOMIC DNA]</scope>
    <source>
        <strain evidence="2 3">PG3</strain>
    </source>
</reference>
<evidence type="ECO:0000256" key="1">
    <source>
        <dbReference type="SAM" id="Phobius"/>
    </source>
</evidence>
<dbReference type="EMBL" id="LHQR01000027">
    <property type="protein sequence ID" value="KXG52046.1"/>
    <property type="molecule type" value="Genomic_DNA"/>
</dbReference>
<gene>
    <name evidence="2" type="ORF">PGRI_083300</name>
</gene>
<dbReference type="RefSeq" id="XP_040650582.1">
    <property type="nucleotide sequence ID" value="XM_040796044.1"/>
</dbReference>
<organism evidence="2 3">
    <name type="scientific">Penicillium patulum</name>
    <name type="common">Penicillium griseofulvum</name>
    <dbReference type="NCBI Taxonomy" id="5078"/>
    <lineage>
        <taxon>Eukaryota</taxon>
        <taxon>Fungi</taxon>
        <taxon>Dikarya</taxon>
        <taxon>Ascomycota</taxon>
        <taxon>Pezizomycotina</taxon>
        <taxon>Eurotiomycetes</taxon>
        <taxon>Eurotiomycetidae</taxon>
        <taxon>Eurotiales</taxon>
        <taxon>Aspergillaceae</taxon>
        <taxon>Penicillium</taxon>
    </lineage>
</organism>
<keyword evidence="3" id="KW-1185">Reference proteome</keyword>
<dbReference type="AlphaFoldDB" id="A0A135LSZ5"/>
<dbReference type="Proteomes" id="UP000070168">
    <property type="component" value="Unassembled WGS sequence"/>
</dbReference>
<comment type="caution">
    <text evidence="2">The sequence shown here is derived from an EMBL/GenBank/DDBJ whole genome shotgun (WGS) entry which is preliminary data.</text>
</comment>
<keyword evidence="1" id="KW-1133">Transmembrane helix</keyword>
<keyword evidence="1" id="KW-0472">Membrane</keyword>
<accession>A0A135LSZ5</accession>
<proteinExistence type="predicted"/>